<dbReference type="PROSITE" id="PS51387">
    <property type="entry name" value="FAD_PCMH"/>
    <property type="match status" value="1"/>
</dbReference>
<evidence type="ECO:0000259" key="4">
    <source>
        <dbReference type="PROSITE" id="PS51387"/>
    </source>
</evidence>
<evidence type="ECO:0000256" key="3">
    <source>
        <dbReference type="SAM" id="SignalP"/>
    </source>
</evidence>
<feature type="chain" id="PRO_5008266578" evidence="3">
    <location>
        <begin position="23"/>
        <end position="601"/>
    </location>
</feature>
<evidence type="ECO:0000256" key="1">
    <source>
        <dbReference type="ARBA" id="ARBA00005466"/>
    </source>
</evidence>
<dbReference type="InterPro" id="IPR016169">
    <property type="entry name" value="FAD-bd_PCMH_sub2"/>
</dbReference>
<feature type="signal peptide" evidence="3">
    <location>
        <begin position="1"/>
        <end position="22"/>
    </location>
</feature>
<dbReference type="SUPFAM" id="SSF56176">
    <property type="entry name" value="FAD-binding/transporter-associated domain-like"/>
    <property type="match status" value="1"/>
</dbReference>
<dbReference type="Pfam" id="PF08031">
    <property type="entry name" value="BBE"/>
    <property type="match status" value="1"/>
</dbReference>
<dbReference type="InterPro" id="IPR012951">
    <property type="entry name" value="BBE"/>
</dbReference>
<comment type="similarity">
    <text evidence="1">Belongs to the oxygen-dependent FAD-linked oxidoreductase family.</text>
</comment>
<feature type="domain" description="FAD-binding PCMH-type" evidence="4">
    <location>
        <begin position="120"/>
        <end position="306"/>
    </location>
</feature>
<dbReference type="PANTHER" id="PTHR13878">
    <property type="entry name" value="GULONOLACTONE OXIDASE"/>
    <property type="match status" value="1"/>
</dbReference>
<dbReference type="AlphaFoldDB" id="A0A194VJ67"/>
<dbReference type="InterPro" id="IPR016166">
    <property type="entry name" value="FAD-bd_PCMH"/>
</dbReference>
<dbReference type="GO" id="GO:0071949">
    <property type="term" value="F:FAD binding"/>
    <property type="evidence" value="ECO:0007669"/>
    <property type="project" value="InterPro"/>
</dbReference>
<dbReference type="Proteomes" id="UP000078559">
    <property type="component" value="Unassembled WGS sequence"/>
</dbReference>
<dbReference type="PANTHER" id="PTHR13878:SF91">
    <property type="entry name" value="FAD BINDING DOMAIN PROTEIN (AFU_ORTHOLOGUE AFUA_6G12070)-RELATED"/>
    <property type="match status" value="1"/>
</dbReference>
<evidence type="ECO:0000256" key="2">
    <source>
        <dbReference type="ARBA" id="ARBA00023002"/>
    </source>
</evidence>
<dbReference type="OrthoDB" id="9983560at2759"/>
<accession>A0A194VJ67</accession>
<keyword evidence="3" id="KW-0732">Signal</keyword>
<dbReference type="Gene3D" id="3.30.465.10">
    <property type="match status" value="2"/>
</dbReference>
<dbReference type="Pfam" id="PF01565">
    <property type="entry name" value="FAD_binding_4"/>
    <property type="match status" value="1"/>
</dbReference>
<reference evidence="5" key="1">
    <citation type="submission" date="2014-12" db="EMBL/GenBank/DDBJ databases">
        <title>Genome Sequence of Valsa Canker Pathogens Uncovers a Specific Adaption of Colonization on Woody Bark.</title>
        <authorList>
            <person name="Yin Z."/>
            <person name="Liu H."/>
            <person name="Gao X."/>
            <person name="Li Z."/>
            <person name="Song N."/>
            <person name="Ke X."/>
            <person name="Dai Q."/>
            <person name="Wu Y."/>
            <person name="Sun Y."/>
            <person name="Xu J.-R."/>
            <person name="Kang Z.K."/>
            <person name="Wang L."/>
            <person name="Huang L."/>
        </authorList>
    </citation>
    <scope>NUCLEOTIDE SEQUENCE [LARGE SCALE GENOMIC DNA]</scope>
    <source>
        <strain evidence="5">03-8</strain>
    </source>
</reference>
<proteinExistence type="inferred from homology"/>
<dbReference type="InterPro" id="IPR036318">
    <property type="entry name" value="FAD-bd_PCMH-like_sf"/>
</dbReference>
<dbReference type="InterPro" id="IPR050432">
    <property type="entry name" value="FAD-linked_Oxidoreductases_BP"/>
</dbReference>
<keyword evidence="6" id="KW-1185">Reference proteome</keyword>
<organism evidence="5 6">
    <name type="scientific">Cytospora mali</name>
    <name type="common">Apple Valsa canker fungus</name>
    <name type="synonym">Valsa mali</name>
    <dbReference type="NCBI Taxonomy" id="578113"/>
    <lineage>
        <taxon>Eukaryota</taxon>
        <taxon>Fungi</taxon>
        <taxon>Dikarya</taxon>
        <taxon>Ascomycota</taxon>
        <taxon>Pezizomycotina</taxon>
        <taxon>Sordariomycetes</taxon>
        <taxon>Sordariomycetidae</taxon>
        <taxon>Diaporthales</taxon>
        <taxon>Cytosporaceae</taxon>
        <taxon>Cytospora</taxon>
    </lineage>
</organism>
<dbReference type="GO" id="GO:0016491">
    <property type="term" value="F:oxidoreductase activity"/>
    <property type="evidence" value="ECO:0007669"/>
    <property type="project" value="UniProtKB-KW"/>
</dbReference>
<dbReference type="SMR" id="A0A194VJ67"/>
<name>A0A194VJ67_CYTMA</name>
<dbReference type="EMBL" id="KN796123">
    <property type="protein sequence ID" value="KUI64186.1"/>
    <property type="molecule type" value="Genomic_DNA"/>
</dbReference>
<evidence type="ECO:0000313" key="5">
    <source>
        <dbReference type="EMBL" id="KUI64186.1"/>
    </source>
</evidence>
<dbReference type="InterPro" id="IPR006094">
    <property type="entry name" value="Oxid_FAD_bind_N"/>
</dbReference>
<evidence type="ECO:0000313" key="6">
    <source>
        <dbReference type="Proteomes" id="UP000078559"/>
    </source>
</evidence>
<protein>
    <submittedName>
        <fullName evidence="5">6-hydroxy-D-nicotine oxidase</fullName>
    </submittedName>
</protein>
<keyword evidence="2" id="KW-0560">Oxidoreductase</keyword>
<sequence>MLILKGLLQAMMAMTLTRNAQAEDPDLWSAFNTSVNGRIHMNLPMALPCFSRYNGYPYAMDSTLCSQIRKSYTSATFRAEIVGVTMSSQNDICLSYPEDQCLLDNTATPAALPPSTSSCNQGNLASYALSVQSASDVTAAFGFVRQYGIPLSIKNSGHDYMTRNSQKGSLVLWVHQLQNMSYHEHFTPSGCSNGEHSYGTSLTIGTGVSSDNATVFATAHNTTLLVGSSPTVAVSGGWILGAGHSVLSPVYGLGVDRVLQFTIVTPDGMLRTANACQNADLFWALRGGGGGTFGVVLDATHRVEALMPVAVADLTLPASITAKVAVEWVALQAELGLTWARQGWGGHGAGTYLTHVNPMPNIANLSDPSAAKDSMKVAIDFVLAHGGTSVVEVLPSWNDVWERFIKPSARSVGGIRILGGRLWPQSMFETRDGRAKVISYVKNIRTLGFDPRNTYIPTDLPFLVDGSNAGYDTNTSTHPAWYTSLWNYGGGMNLAWNSSYNDRLQSILNVTYMTKMAEDLIGPGGGAYVHESNMFTQDWRSSFWGSNYQRLLEIKKKYDPDMLLNCWKCIGFEDSKEDQTRLPCQHKLQMDLDSIVDDHHI</sequence>
<gene>
    <name evidence="5" type="ORF">VM1G_10954</name>
</gene>